<accession>A0A101EP85</accession>
<keyword evidence="5 6" id="KW-0482">Metalloprotease</keyword>
<keyword evidence="4 6" id="KW-0862">Zinc</keyword>
<dbReference type="InterPro" id="IPR001567">
    <property type="entry name" value="Pept_M3A_M3B_dom"/>
</dbReference>
<evidence type="ECO:0000259" key="7">
    <source>
        <dbReference type="Pfam" id="PF01432"/>
    </source>
</evidence>
<reference evidence="8 9" key="1">
    <citation type="journal article" date="2015" name="MBio">
        <title>Genome-Resolved Metagenomic Analysis Reveals Roles for Candidate Phyla and Other Microbial Community Members in Biogeochemical Transformations in Oil Reservoirs.</title>
        <authorList>
            <person name="Hu P."/>
            <person name="Tom L."/>
            <person name="Singh A."/>
            <person name="Thomas B.C."/>
            <person name="Baker B.J."/>
            <person name="Piceno Y.M."/>
            <person name="Andersen G.L."/>
            <person name="Banfield J.F."/>
        </authorList>
    </citation>
    <scope>NUCLEOTIDE SEQUENCE [LARGE SCALE GENOMIC DNA]</scope>
    <source>
        <strain evidence="8">46_26</strain>
    </source>
</reference>
<evidence type="ECO:0000256" key="3">
    <source>
        <dbReference type="ARBA" id="ARBA00022801"/>
    </source>
</evidence>
<evidence type="ECO:0000313" key="8">
    <source>
        <dbReference type="EMBL" id="KUK22377.1"/>
    </source>
</evidence>
<dbReference type="GO" id="GO:0004222">
    <property type="term" value="F:metalloendopeptidase activity"/>
    <property type="evidence" value="ECO:0007669"/>
    <property type="project" value="InterPro"/>
</dbReference>
<evidence type="ECO:0000313" key="9">
    <source>
        <dbReference type="Proteomes" id="UP000058636"/>
    </source>
</evidence>
<keyword evidence="3 6" id="KW-0378">Hydrolase</keyword>
<evidence type="ECO:0000256" key="4">
    <source>
        <dbReference type="ARBA" id="ARBA00022833"/>
    </source>
</evidence>
<comment type="cofactor">
    <cofactor evidence="6">
        <name>Zn(2+)</name>
        <dbReference type="ChEBI" id="CHEBI:29105"/>
    </cofactor>
    <text evidence="6">Binds 1 zinc ion.</text>
</comment>
<gene>
    <name evidence="8" type="ORF">XD57_1528</name>
</gene>
<evidence type="ECO:0000256" key="1">
    <source>
        <dbReference type="ARBA" id="ARBA00022670"/>
    </source>
</evidence>
<dbReference type="PATRIC" id="fig|93930.3.peg.598"/>
<sequence>YFLPWCMTVDAFQHWIYTNPDHTPKERDEYFAYLMDRFNPGVDWNDLDEEKKTRWFFQLHIFEVPFYYIEYGIAQIGALAIYRNYIEDPEKALKDYQRFLSVGCSMPVDEVYKTAGIELKFSRDYIREIVGFVAKQIEEIEK</sequence>
<comment type="similarity">
    <text evidence="6">Belongs to the peptidase M3 family.</text>
</comment>
<evidence type="ECO:0000256" key="6">
    <source>
        <dbReference type="RuleBase" id="RU003435"/>
    </source>
</evidence>
<organism evidence="8 9">
    <name type="scientific">Thermotoga petrophila</name>
    <dbReference type="NCBI Taxonomy" id="93929"/>
    <lineage>
        <taxon>Bacteria</taxon>
        <taxon>Thermotogati</taxon>
        <taxon>Thermotogota</taxon>
        <taxon>Thermotogae</taxon>
        <taxon>Thermotogales</taxon>
        <taxon>Thermotogaceae</taxon>
        <taxon>Thermotoga</taxon>
    </lineage>
</organism>
<dbReference type="AlphaFoldDB" id="A0A101EP85"/>
<comment type="caution">
    <text evidence="8">The sequence shown here is derived from an EMBL/GenBank/DDBJ whole genome shotgun (WGS) entry which is preliminary data.</text>
</comment>
<keyword evidence="2 6" id="KW-0479">Metal-binding</keyword>
<evidence type="ECO:0000256" key="2">
    <source>
        <dbReference type="ARBA" id="ARBA00022723"/>
    </source>
</evidence>
<protein>
    <submittedName>
        <fullName evidence="8">Oligoendopeptidase, M3 family</fullName>
    </submittedName>
</protein>
<dbReference type="EMBL" id="LGFG01000177">
    <property type="protein sequence ID" value="KUK22377.1"/>
    <property type="molecule type" value="Genomic_DNA"/>
</dbReference>
<dbReference type="Pfam" id="PF01432">
    <property type="entry name" value="Peptidase_M3"/>
    <property type="match status" value="1"/>
</dbReference>
<name>A0A101EP85_9THEM</name>
<dbReference type="SUPFAM" id="SSF55486">
    <property type="entry name" value="Metalloproteases ('zincins'), catalytic domain"/>
    <property type="match status" value="1"/>
</dbReference>
<dbReference type="GO" id="GO:0046872">
    <property type="term" value="F:metal ion binding"/>
    <property type="evidence" value="ECO:0007669"/>
    <property type="project" value="UniProtKB-UniRule"/>
</dbReference>
<dbReference type="Proteomes" id="UP000058636">
    <property type="component" value="Unassembled WGS sequence"/>
</dbReference>
<feature type="domain" description="Peptidase M3A/M3B catalytic" evidence="7">
    <location>
        <begin position="1"/>
        <end position="129"/>
    </location>
</feature>
<dbReference type="GO" id="GO:0006508">
    <property type="term" value="P:proteolysis"/>
    <property type="evidence" value="ECO:0007669"/>
    <property type="project" value="UniProtKB-KW"/>
</dbReference>
<keyword evidence="1 6" id="KW-0645">Protease</keyword>
<evidence type="ECO:0000256" key="5">
    <source>
        <dbReference type="ARBA" id="ARBA00023049"/>
    </source>
</evidence>
<feature type="non-terminal residue" evidence="8">
    <location>
        <position position="1"/>
    </location>
</feature>
<proteinExistence type="inferred from homology"/>
<dbReference type="Gene3D" id="1.10.1370.30">
    <property type="match status" value="1"/>
</dbReference>